<feature type="transmembrane region" description="Helical" evidence="1">
    <location>
        <begin position="28"/>
        <end position="50"/>
    </location>
</feature>
<dbReference type="STRING" id="78410.A0A0P7B6M8"/>
<dbReference type="AlphaFoldDB" id="A0A0P7B6M8"/>
<evidence type="ECO:0000313" key="3">
    <source>
        <dbReference type="Proteomes" id="UP000050424"/>
    </source>
</evidence>
<dbReference type="Proteomes" id="UP000050424">
    <property type="component" value="Unassembled WGS sequence"/>
</dbReference>
<proteinExistence type="predicted"/>
<keyword evidence="3" id="KW-1185">Reference proteome</keyword>
<dbReference type="EMBL" id="LKCW01000314">
    <property type="protein sequence ID" value="KPM34664.1"/>
    <property type="molecule type" value="Genomic_DNA"/>
</dbReference>
<reference evidence="2 3" key="1">
    <citation type="submission" date="2015-09" db="EMBL/GenBank/DDBJ databases">
        <title>Draft genome of a European isolate of the apple canker pathogen Neonectria ditissima.</title>
        <authorList>
            <person name="Gomez-Cortecero A."/>
            <person name="Harrison R.J."/>
            <person name="Armitage A.D."/>
        </authorList>
    </citation>
    <scope>NUCLEOTIDE SEQUENCE [LARGE SCALE GENOMIC DNA]</scope>
    <source>
        <strain evidence="2 3">R09/05</strain>
    </source>
</reference>
<name>A0A0P7B6M8_9HYPO</name>
<organism evidence="2 3">
    <name type="scientific">Neonectria ditissima</name>
    <dbReference type="NCBI Taxonomy" id="78410"/>
    <lineage>
        <taxon>Eukaryota</taxon>
        <taxon>Fungi</taxon>
        <taxon>Dikarya</taxon>
        <taxon>Ascomycota</taxon>
        <taxon>Pezizomycotina</taxon>
        <taxon>Sordariomycetes</taxon>
        <taxon>Hypocreomycetidae</taxon>
        <taxon>Hypocreales</taxon>
        <taxon>Nectriaceae</taxon>
        <taxon>Neonectria</taxon>
    </lineage>
</organism>
<protein>
    <submittedName>
        <fullName evidence="2">Uncharacterized protein</fullName>
    </submittedName>
</protein>
<accession>A0A0P7B6M8</accession>
<keyword evidence="1" id="KW-0812">Transmembrane</keyword>
<keyword evidence="1" id="KW-0472">Membrane</keyword>
<gene>
    <name evidence="2" type="ORF">AK830_g11908</name>
</gene>
<sequence length="65" mass="7159">MAAINTSLIAREAVHQLVKRKNWPAKNVGVMVVFCIIFVVAAFLIGLSVSKCLARRREARPASHV</sequence>
<comment type="caution">
    <text evidence="2">The sequence shown here is derived from an EMBL/GenBank/DDBJ whole genome shotgun (WGS) entry which is preliminary data.</text>
</comment>
<keyword evidence="1" id="KW-1133">Transmembrane helix</keyword>
<evidence type="ECO:0000256" key="1">
    <source>
        <dbReference type="SAM" id="Phobius"/>
    </source>
</evidence>
<evidence type="ECO:0000313" key="2">
    <source>
        <dbReference type="EMBL" id="KPM34664.1"/>
    </source>
</evidence>